<dbReference type="EMBL" id="VFPT01000003">
    <property type="protein sequence ID" value="TQM90068.1"/>
    <property type="molecule type" value="Genomic_DNA"/>
</dbReference>
<dbReference type="RefSeq" id="WP_170207235.1">
    <property type="nucleotide sequence ID" value="NZ_VFPT01000003.1"/>
</dbReference>
<reference evidence="2 3" key="1">
    <citation type="submission" date="2019-06" db="EMBL/GenBank/DDBJ databases">
        <title>Genomic Encyclopedia of Archaeal and Bacterial Type Strains, Phase II (KMG-II): from individual species to whole genera.</title>
        <authorList>
            <person name="Goeker M."/>
        </authorList>
    </citation>
    <scope>NUCLEOTIDE SEQUENCE [LARGE SCALE GENOMIC DNA]</scope>
    <source>
        <strain evidence="2 3">DSM 18423</strain>
    </source>
</reference>
<dbReference type="SMART" id="SM00671">
    <property type="entry name" value="SEL1"/>
    <property type="match status" value="4"/>
</dbReference>
<dbReference type="Proteomes" id="UP000320582">
    <property type="component" value="Unassembled WGS sequence"/>
</dbReference>
<comment type="caution">
    <text evidence="2">The sequence shown here is derived from an EMBL/GenBank/DDBJ whole genome shotgun (WGS) entry which is preliminary data.</text>
</comment>
<dbReference type="InterPro" id="IPR006597">
    <property type="entry name" value="Sel1-like"/>
</dbReference>
<gene>
    <name evidence="2" type="ORF">BD293_3985</name>
</gene>
<protein>
    <submittedName>
        <fullName evidence="2">TPR repeat protein</fullName>
    </submittedName>
</protein>
<proteinExistence type="predicted"/>
<keyword evidence="1" id="KW-0732">Signal</keyword>
<feature type="signal peptide" evidence="1">
    <location>
        <begin position="1"/>
        <end position="21"/>
    </location>
</feature>
<evidence type="ECO:0000313" key="3">
    <source>
        <dbReference type="Proteomes" id="UP000320582"/>
    </source>
</evidence>
<name>A0A543K4R9_9RHOB</name>
<dbReference type="Pfam" id="PF08238">
    <property type="entry name" value="Sel1"/>
    <property type="match status" value="6"/>
</dbReference>
<accession>A0A543K4R9</accession>
<dbReference type="Gene3D" id="1.25.40.10">
    <property type="entry name" value="Tetratricopeptide repeat domain"/>
    <property type="match status" value="2"/>
</dbReference>
<evidence type="ECO:0000313" key="2">
    <source>
        <dbReference type="EMBL" id="TQM90068.1"/>
    </source>
</evidence>
<dbReference type="AlphaFoldDB" id="A0A543K4R9"/>
<dbReference type="InterPro" id="IPR011990">
    <property type="entry name" value="TPR-like_helical_dom_sf"/>
</dbReference>
<keyword evidence="3" id="KW-1185">Reference proteome</keyword>
<feature type="chain" id="PRO_5022011445" evidence="1">
    <location>
        <begin position="22"/>
        <end position="321"/>
    </location>
</feature>
<dbReference type="SUPFAM" id="SSF81901">
    <property type="entry name" value="HCP-like"/>
    <property type="match status" value="2"/>
</dbReference>
<dbReference type="InterPro" id="IPR050767">
    <property type="entry name" value="Sel1_AlgK"/>
</dbReference>
<dbReference type="PANTHER" id="PTHR11102:SF160">
    <property type="entry name" value="ERAD-ASSOCIATED E3 UBIQUITIN-PROTEIN LIGASE COMPONENT HRD3"/>
    <property type="match status" value="1"/>
</dbReference>
<sequence length="321" mass="35779">MRQSGLLVGALLFFMSGNATAQDAQRGIDAYRAGDFAEAYAQWLPLALAGDATWQFNIAVLYANGQGVARDPGTALEWFEAAANNGEQRAQIIMAEHYESFDFSARGMAQPRAIHWRRQAALSGHAISMAILARHLELGYPDGEGFFEDHDEATHWYDQALVHLEREIRENDDLEAMYQLAAILDRGPLSIESDRARAAQLFERYVAQTGSRAVMHNLGNIYRNSTAVRDLALSHHWYRRAGLAGLAFSQTEVAGMYFDGEGVAPDVEKALLWYVIGAQNNSGHRIFAIDEAIDALPAEDRALLQRRAERCIEQDYRDCGL</sequence>
<evidence type="ECO:0000256" key="1">
    <source>
        <dbReference type="SAM" id="SignalP"/>
    </source>
</evidence>
<dbReference type="PANTHER" id="PTHR11102">
    <property type="entry name" value="SEL-1-LIKE PROTEIN"/>
    <property type="match status" value="1"/>
</dbReference>
<organism evidence="2 3">
    <name type="scientific">Roseinatronobacter monicus</name>
    <dbReference type="NCBI Taxonomy" id="393481"/>
    <lineage>
        <taxon>Bacteria</taxon>
        <taxon>Pseudomonadati</taxon>
        <taxon>Pseudomonadota</taxon>
        <taxon>Alphaproteobacteria</taxon>
        <taxon>Rhodobacterales</taxon>
        <taxon>Paracoccaceae</taxon>
        <taxon>Roseinatronobacter</taxon>
    </lineage>
</organism>